<dbReference type="EMBL" id="FQ790281">
    <property type="protein sequence ID" value="CCD46246.1"/>
    <property type="molecule type" value="Genomic_DNA"/>
</dbReference>
<dbReference type="AlphaFoldDB" id="G2Y0T1"/>
<dbReference type="InParanoid" id="G2Y0T1"/>
<proteinExistence type="predicted"/>
<sequence>MIRIVYMTKILKRMNYLRNIFLERSSMYRDPESKTLHLWGEMMRSADEYLNDLDQQSQGILPRAMAGIIFGYLRKMPGKAGTNIIEK</sequence>
<accession>G2Y0T1</accession>
<dbReference type="Proteomes" id="UP000008177">
    <property type="component" value="Unplaced contigs"/>
</dbReference>
<protein>
    <submittedName>
        <fullName evidence="1">Uncharacterized protein</fullName>
    </submittedName>
</protein>
<reference evidence="2" key="1">
    <citation type="journal article" date="2011" name="PLoS Genet.">
        <title>Genomic analysis of the necrotrophic fungal pathogens Sclerotinia sclerotiorum and Botrytis cinerea.</title>
        <authorList>
            <person name="Amselem J."/>
            <person name="Cuomo C.A."/>
            <person name="van Kan J.A."/>
            <person name="Viaud M."/>
            <person name="Benito E.P."/>
            <person name="Couloux A."/>
            <person name="Coutinho P.M."/>
            <person name="de Vries R.P."/>
            <person name="Dyer P.S."/>
            <person name="Fillinger S."/>
            <person name="Fournier E."/>
            <person name="Gout L."/>
            <person name="Hahn M."/>
            <person name="Kohn L."/>
            <person name="Lapalu N."/>
            <person name="Plummer K.M."/>
            <person name="Pradier J.M."/>
            <person name="Quevillon E."/>
            <person name="Sharon A."/>
            <person name="Simon A."/>
            <person name="ten Have A."/>
            <person name="Tudzynski B."/>
            <person name="Tudzynski P."/>
            <person name="Wincker P."/>
            <person name="Andrew M."/>
            <person name="Anthouard V."/>
            <person name="Beever R.E."/>
            <person name="Beffa R."/>
            <person name="Benoit I."/>
            <person name="Bouzid O."/>
            <person name="Brault B."/>
            <person name="Chen Z."/>
            <person name="Choquer M."/>
            <person name="Collemare J."/>
            <person name="Cotton P."/>
            <person name="Danchin E.G."/>
            <person name="Da Silva C."/>
            <person name="Gautier A."/>
            <person name="Giraud C."/>
            <person name="Giraud T."/>
            <person name="Gonzalez C."/>
            <person name="Grossetete S."/>
            <person name="Guldener U."/>
            <person name="Henrissat B."/>
            <person name="Howlett B.J."/>
            <person name="Kodira C."/>
            <person name="Kretschmer M."/>
            <person name="Lappartient A."/>
            <person name="Leroch M."/>
            <person name="Levis C."/>
            <person name="Mauceli E."/>
            <person name="Neuveglise C."/>
            <person name="Oeser B."/>
            <person name="Pearson M."/>
            <person name="Poulain J."/>
            <person name="Poussereau N."/>
            <person name="Quesneville H."/>
            <person name="Rascle C."/>
            <person name="Schumacher J."/>
            <person name="Segurens B."/>
            <person name="Sexton A."/>
            <person name="Silva E."/>
            <person name="Sirven C."/>
            <person name="Soanes D.M."/>
            <person name="Talbot N.J."/>
            <person name="Templeton M."/>
            <person name="Yandava C."/>
            <person name="Yarden O."/>
            <person name="Zeng Q."/>
            <person name="Rollins J.A."/>
            <person name="Lebrun M.H."/>
            <person name="Dickman M."/>
        </authorList>
    </citation>
    <scope>NUCLEOTIDE SEQUENCE [LARGE SCALE GENOMIC DNA]</scope>
    <source>
        <strain evidence="2">T4</strain>
    </source>
</reference>
<organism evidence="1 2">
    <name type="scientific">Botryotinia fuckeliana (strain T4)</name>
    <name type="common">Noble rot fungus</name>
    <name type="synonym">Botrytis cinerea</name>
    <dbReference type="NCBI Taxonomy" id="999810"/>
    <lineage>
        <taxon>Eukaryota</taxon>
        <taxon>Fungi</taxon>
        <taxon>Dikarya</taxon>
        <taxon>Ascomycota</taxon>
        <taxon>Pezizomycotina</taxon>
        <taxon>Leotiomycetes</taxon>
        <taxon>Helotiales</taxon>
        <taxon>Sclerotiniaceae</taxon>
        <taxon>Botrytis</taxon>
    </lineage>
</organism>
<evidence type="ECO:0000313" key="1">
    <source>
        <dbReference type="EMBL" id="CCD46246.1"/>
    </source>
</evidence>
<gene>
    <name evidence="1" type="ORF">BofuT4_uP117960.1</name>
</gene>
<evidence type="ECO:0000313" key="2">
    <source>
        <dbReference type="Proteomes" id="UP000008177"/>
    </source>
</evidence>
<name>G2Y0T1_BOTF4</name>
<dbReference type="HOGENOM" id="CLU_2483091_0_0_1"/>